<dbReference type="EMBL" id="JABSOD010000001">
    <property type="protein sequence ID" value="NRQ41002.1"/>
    <property type="molecule type" value="Genomic_DNA"/>
</dbReference>
<name>A0A7Y5AMB7_9GAMM</name>
<organism evidence="2 3">
    <name type="scientific">Rheinheimera lutimaris</name>
    <dbReference type="NCBI Taxonomy" id="2740584"/>
    <lineage>
        <taxon>Bacteria</taxon>
        <taxon>Pseudomonadati</taxon>
        <taxon>Pseudomonadota</taxon>
        <taxon>Gammaproteobacteria</taxon>
        <taxon>Chromatiales</taxon>
        <taxon>Chromatiaceae</taxon>
        <taxon>Rheinheimera</taxon>
    </lineage>
</organism>
<dbReference type="RefSeq" id="WP_173499264.1">
    <property type="nucleotide sequence ID" value="NZ_JABSOD010000001.1"/>
</dbReference>
<protein>
    <submittedName>
        <fullName evidence="2">Uncharacterized protein</fullName>
    </submittedName>
</protein>
<evidence type="ECO:0000256" key="1">
    <source>
        <dbReference type="SAM" id="Phobius"/>
    </source>
</evidence>
<proteinExistence type="predicted"/>
<reference evidence="2 3" key="1">
    <citation type="submission" date="2020-06" db="EMBL/GenBank/DDBJ databases">
        <title>Rheinheimera sp. nov., a marine bacterium isolated from coastal.</title>
        <authorList>
            <person name="Yu Q."/>
            <person name="Qi Y."/>
            <person name="Pu J."/>
        </authorList>
    </citation>
    <scope>NUCLEOTIDE SEQUENCE [LARGE SCALE GENOMIC DNA]</scope>
    <source>
        <strain evidence="2 3">YQF-2</strain>
    </source>
</reference>
<sequence length="57" mass="6589">MIKLLFLAPLVMCAAWYWYLQQHGWSVKQGRKGFAYIIGFNAAIALSLWGIMLLTQR</sequence>
<keyword evidence="3" id="KW-1185">Reference proteome</keyword>
<comment type="caution">
    <text evidence="2">The sequence shown here is derived from an EMBL/GenBank/DDBJ whole genome shotgun (WGS) entry which is preliminary data.</text>
</comment>
<evidence type="ECO:0000313" key="3">
    <source>
        <dbReference type="Proteomes" id="UP000523161"/>
    </source>
</evidence>
<feature type="transmembrane region" description="Helical" evidence="1">
    <location>
        <begin position="34"/>
        <end position="54"/>
    </location>
</feature>
<keyword evidence="1" id="KW-1133">Transmembrane helix</keyword>
<dbReference type="AlphaFoldDB" id="A0A7Y5AMB7"/>
<evidence type="ECO:0000313" key="2">
    <source>
        <dbReference type="EMBL" id="NRQ41002.1"/>
    </source>
</evidence>
<gene>
    <name evidence="2" type="ORF">HRH59_00240</name>
</gene>
<keyword evidence="1" id="KW-0812">Transmembrane</keyword>
<accession>A0A7Y5AMB7</accession>
<keyword evidence="1" id="KW-0472">Membrane</keyword>
<dbReference type="Proteomes" id="UP000523161">
    <property type="component" value="Unassembled WGS sequence"/>
</dbReference>